<dbReference type="EMBL" id="LGKN01000006">
    <property type="protein sequence ID" value="KPL87269.1"/>
    <property type="molecule type" value="Genomic_DNA"/>
</dbReference>
<dbReference type="RefSeq" id="WP_054494036.1">
    <property type="nucleotide sequence ID" value="NZ_BBZA01000245.1"/>
</dbReference>
<dbReference type="Gene3D" id="3.40.50.300">
    <property type="entry name" value="P-loop containing nucleotide triphosphate hydrolases"/>
    <property type="match status" value="1"/>
</dbReference>
<dbReference type="PROSITE" id="PS50893">
    <property type="entry name" value="ABC_TRANSPORTER_2"/>
    <property type="match status" value="1"/>
</dbReference>
<dbReference type="InterPro" id="IPR003439">
    <property type="entry name" value="ABC_transporter-like_ATP-bd"/>
</dbReference>
<evidence type="ECO:0000256" key="1">
    <source>
        <dbReference type="ARBA" id="ARBA00005417"/>
    </source>
</evidence>
<reference evidence="7 9" key="2">
    <citation type="submission" date="2015-07" db="EMBL/GenBank/DDBJ databases">
        <title>Whole genome sequence of Ardenticatena maritima DSM 23922.</title>
        <authorList>
            <person name="Hemp J."/>
            <person name="Ward L.M."/>
            <person name="Pace L.A."/>
            <person name="Fischer W.W."/>
        </authorList>
    </citation>
    <scope>NUCLEOTIDE SEQUENCE [LARGE SCALE GENOMIC DNA]</scope>
    <source>
        <strain evidence="7 9">110S</strain>
    </source>
</reference>
<evidence type="ECO:0000259" key="5">
    <source>
        <dbReference type="PROSITE" id="PS50893"/>
    </source>
</evidence>
<feature type="domain" description="ABC transporter" evidence="5">
    <location>
        <begin position="26"/>
        <end position="249"/>
    </location>
</feature>
<dbReference type="InterPro" id="IPR003593">
    <property type="entry name" value="AAA+_ATPase"/>
</dbReference>
<dbReference type="Pfam" id="PF14524">
    <property type="entry name" value="Wzt_C"/>
    <property type="match status" value="1"/>
</dbReference>
<evidence type="ECO:0000256" key="3">
    <source>
        <dbReference type="ARBA" id="ARBA00022741"/>
    </source>
</evidence>
<dbReference type="OrthoDB" id="9778870at2"/>
<dbReference type="Gene3D" id="2.70.50.60">
    <property type="entry name" value="abc- transporter (atp binding component) like domain"/>
    <property type="match status" value="1"/>
</dbReference>
<evidence type="ECO:0000256" key="4">
    <source>
        <dbReference type="ARBA" id="ARBA00022840"/>
    </source>
</evidence>
<protein>
    <submittedName>
        <fullName evidence="6">Lipopolysaccharide transport system ATP-binding protein</fullName>
    </submittedName>
</protein>
<name>A0A0M8KB01_9CHLR</name>
<dbReference type="GO" id="GO:0140359">
    <property type="term" value="F:ABC-type transporter activity"/>
    <property type="evidence" value="ECO:0007669"/>
    <property type="project" value="InterPro"/>
</dbReference>
<keyword evidence="4 6" id="KW-0067">ATP-binding</keyword>
<dbReference type="InterPro" id="IPR017871">
    <property type="entry name" value="ABC_transporter-like_CS"/>
</dbReference>
<comment type="caution">
    <text evidence="6">The sequence shown here is derived from an EMBL/GenBank/DDBJ whole genome shotgun (WGS) entry which is preliminary data.</text>
</comment>
<dbReference type="PATRIC" id="fig|872965.6.peg.2919"/>
<comment type="similarity">
    <text evidence="1">Belongs to the ABC transporter superfamily.</text>
</comment>
<dbReference type="SUPFAM" id="SSF52540">
    <property type="entry name" value="P-loop containing nucleoside triphosphate hydrolases"/>
    <property type="match status" value="1"/>
</dbReference>
<keyword evidence="8" id="KW-1185">Reference proteome</keyword>
<proteinExistence type="inferred from homology"/>
<dbReference type="InParanoid" id="A0A0M8KB01"/>
<dbReference type="EMBL" id="BBZA01000245">
    <property type="protein sequence ID" value="GAP64342.1"/>
    <property type="molecule type" value="Genomic_DNA"/>
</dbReference>
<accession>A0A0M8KB01</accession>
<organism evidence="6 8">
    <name type="scientific">Ardenticatena maritima</name>
    <dbReference type="NCBI Taxonomy" id="872965"/>
    <lineage>
        <taxon>Bacteria</taxon>
        <taxon>Bacillati</taxon>
        <taxon>Chloroflexota</taxon>
        <taxon>Ardenticatenia</taxon>
        <taxon>Ardenticatenales</taxon>
        <taxon>Ardenticatenaceae</taxon>
        <taxon>Ardenticatena</taxon>
    </lineage>
</organism>
<dbReference type="InterPro" id="IPR027417">
    <property type="entry name" value="P-loop_NTPase"/>
</dbReference>
<dbReference type="InterPro" id="IPR050683">
    <property type="entry name" value="Bact_Polysacc_Export_ATP-bd"/>
</dbReference>
<dbReference type="InterPro" id="IPR029439">
    <property type="entry name" value="Wzt_C"/>
</dbReference>
<dbReference type="STRING" id="872965.SE16_12280"/>
<keyword evidence="3" id="KW-0547">Nucleotide-binding</keyword>
<sequence>MSAVVVFRNVSKRFWLDRSAGRTWQERFIALVRRHRQPREQFWALRDVSFAIEQGSMVGLIGPNGSGKSTTLKLMTGILEPTHGVVEVNGRIAALLELGTGFHPEMTGRENVFLNGALFGFSRDEMRKRLDDIVAFAELEQFIDMPVKHYSSGMFVRLAFAVAVFLDPEILVVDEVLAVGDAAFQHKCLDHIARLRRKGTTIVLVTHDLNAVETMCDRVIWFEKGQVVADGAAHQVVRDYLAAVAARDETLRSVQTPSGASDGQRWGTGRITIEAVELLDGSGQARHVFFTGEPMTIRLVYVAHEPIQSPVFGLAIHHQNGAHVCGPNTFFGGLDLGVVEGRGAVEYVIPSLPLLEGGYVLSVSAHTRDDSEMFDYHDRLYTFRVARGDHRERFGLVTLGGTWAHNTELAVSTEEHSSYA</sequence>
<dbReference type="GO" id="GO:0005524">
    <property type="term" value="F:ATP binding"/>
    <property type="evidence" value="ECO:0007669"/>
    <property type="project" value="UniProtKB-KW"/>
</dbReference>
<evidence type="ECO:0000313" key="9">
    <source>
        <dbReference type="Proteomes" id="UP000050502"/>
    </source>
</evidence>
<dbReference type="SMART" id="SM00382">
    <property type="entry name" value="AAA"/>
    <property type="match status" value="1"/>
</dbReference>
<dbReference type="GO" id="GO:0016887">
    <property type="term" value="F:ATP hydrolysis activity"/>
    <property type="evidence" value="ECO:0007669"/>
    <property type="project" value="InterPro"/>
</dbReference>
<dbReference type="InterPro" id="IPR015860">
    <property type="entry name" value="ABC_transpr_TagH-like"/>
</dbReference>
<dbReference type="Proteomes" id="UP000050502">
    <property type="component" value="Unassembled WGS sequence"/>
</dbReference>
<reference evidence="6 8" key="1">
    <citation type="journal article" date="2015" name="Genome Announc.">
        <title>Draft Genome Sequence of a Heterotrophic Facultative Anaerobic Thermophilic Bacterium, Ardenticatena maritima Strain 110ST.</title>
        <authorList>
            <person name="Kawaichi S."/>
            <person name="Yoshida T."/>
            <person name="Sako Y."/>
            <person name="Nakamura R."/>
        </authorList>
    </citation>
    <scope>NUCLEOTIDE SEQUENCE [LARGE SCALE GENOMIC DNA]</scope>
    <source>
        <strain evidence="6 8">110S</strain>
    </source>
</reference>
<dbReference type="GO" id="GO:0016020">
    <property type="term" value="C:membrane"/>
    <property type="evidence" value="ECO:0007669"/>
    <property type="project" value="InterPro"/>
</dbReference>
<reference evidence="8" key="3">
    <citation type="submission" date="2015-08" db="EMBL/GenBank/DDBJ databases">
        <title>Draft Genome Sequence of a Heterotrophic Facultative Anaerobic Bacterium Ardenticatena maritima Strain 110S.</title>
        <authorList>
            <person name="Kawaichi S."/>
            <person name="Yoshida T."/>
            <person name="Sako Y."/>
            <person name="Nakamura R."/>
        </authorList>
    </citation>
    <scope>NUCLEOTIDE SEQUENCE [LARGE SCALE GENOMIC DNA]</scope>
    <source>
        <strain evidence="8">110S</strain>
    </source>
</reference>
<keyword evidence="2" id="KW-0813">Transport</keyword>
<evidence type="ECO:0000313" key="7">
    <source>
        <dbReference type="EMBL" id="KPL87269.1"/>
    </source>
</evidence>
<dbReference type="PROSITE" id="PS00211">
    <property type="entry name" value="ABC_TRANSPORTER_1"/>
    <property type="match status" value="1"/>
</dbReference>
<gene>
    <name evidence="6" type="ORF">ARMA_2765</name>
    <name evidence="7" type="ORF">SE16_12280</name>
</gene>
<dbReference type="Proteomes" id="UP000037784">
    <property type="component" value="Unassembled WGS sequence"/>
</dbReference>
<evidence type="ECO:0000313" key="6">
    <source>
        <dbReference type="EMBL" id="GAP64342.1"/>
    </source>
</evidence>
<dbReference type="Pfam" id="PF00005">
    <property type="entry name" value="ABC_tran"/>
    <property type="match status" value="1"/>
</dbReference>
<dbReference type="CDD" id="cd03220">
    <property type="entry name" value="ABC_KpsT_Wzt"/>
    <property type="match status" value="1"/>
</dbReference>
<dbReference type="PANTHER" id="PTHR46743">
    <property type="entry name" value="TEICHOIC ACIDS EXPORT ATP-BINDING PROTEIN TAGH"/>
    <property type="match status" value="1"/>
</dbReference>
<evidence type="ECO:0000313" key="8">
    <source>
        <dbReference type="Proteomes" id="UP000037784"/>
    </source>
</evidence>
<dbReference type="AlphaFoldDB" id="A0A0M8KB01"/>
<dbReference type="CDD" id="cd10147">
    <property type="entry name" value="Wzt_C-like"/>
    <property type="match status" value="1"/>
</dbReference>
<dbReference type="PANTHER" id="PTHR46743:SF2">
    <property type="entry name" value="TEICHOIC ACIDS EXPORT ATP-BINDING PROTEIN TAGH"/>
    <property type="match status" value="1"/>
</dbReference>
<evidence type="ECO:0000256" key="2">
    <source>
        <dbReference type="ARBA" id="ARBA00022448"/>
    </source>
</evidence>